<reference evidence="1" key="1">
    <citation type="journal article" date="2015" name="Nature">
        <title>Complex archaea that bridge the gap between prokaryotes and eukaryotes.</title>
        <authorList>
            <person name="Spang A."/>
            <person name="Saw J.H."/>
            <person name="Jorgensen S.L."/>
            <person name="Zaremba-Niedzwiedzka K."/>
            <person name="Martijn J."/>
            <person name="Lind A.E."/>
            <person name="van Eijk R."/>
            <person name="Schleper C."/>
            <person name="Guy L."/>
            <person name="Ettema T.J."/>
        </authorList>
    </citation>
    <scope>NUCLEOTIDE SEQUENCE</scope>
</reference>
<sequence length="79" mass="8932">MTEAEEFAQIVYTLGESADTGRKEYGEQWSEAMRLAYNDAVSDLLPLIPLSDHDRFSRALFNIRIAAHRETGMDMAPNP</sequence>
<dbReference type="EMBL" id="LAZR01013013">
    <property type="protein sequence ID" value="KKM23998.1"/>
    <property type="molecule type" value="Genomic_DNA"/>
</dbReference>
<proteinExistence type="predicted"/>
<accession>A0A0F9KPK5</accession>
<comment type="caution">
    <text evidence="1">The sequence shown here is derived from an EMBL/GenBank/DDBJ whole genome shotgun (WGS) entry which is preliminary data.</text>
</comment>
<organism evidence="1">
    <name type="scientific">marine sediment metagenome</name>
    <dbReference type="NCBI Taxonomy" id="412755"/>
    <lineage>
        <taxon>unclassified sequences</taxon>
        <taxon>metagenomes</taxon>
        <taxon>ecological metagenomes</taxon>
    </lineage>
</organism>
<evidence type="ECO:0000313" key="1">
    <source>
        <dbReference type="EMBL" id="KKM23998.1"/>
    </source>
</evidence>
<dbReference type="AlphaFoldDB" id="A0A0F9KPK5"/>
<name>A0A0F9KPK5_9ZZZZ</name>
<protein>
    <submittedName>
        <fullName evidence="1">Uncharacterized protein</fullName>
    </submittedName>
</protein>
<gene>
    <name evidence="1" type="ORF">LCGC14_1609500</name>
</gene>